<proteinExistence type="predicted"/>
<protein>
    <submittedName>
        <fullName evidence="4">F-box/kelch-repeat protein SKIP11-like</fullName>
    </submittedName>
</protein>
<dbReference type="GeneID" id="111452885"/>
<keyword evidence="1" id="KW-0880">Kelch repeat</keyword>
<dbReference type="GO" id="GO:0005634">
    <property type="term" value="C:nucleus"/>
    <property type="evidence" value="ECO:0007669"/>
    <property type="project" value="UniProtKB-ARBA"/>
</dbReference>
<dbReference type="InterPro" id="IPR052439">
    <property type="entry name" value="F-box/Kelch-repeat"/>
</dbReference>
<gene>
    <name evidence="4" type="primary">LOC111452885</name>
</gene>
<sequence length="388" mass="44063">MAYRRHYWERSAKRACKVLVDDGKKEERLVEEEQDREDTSLLIYKLGRDISITCLLRCSRSEYGRIASINRGFRSVISSGEIYKIRRQMGIIEHWVYFSCSLVEWDAFDPRSNHWMRLPVMTSNECFMSSDKESLGVGTELLVFGMETLSQIIYRYSLLDNKWSSGMQLNTPRFLFASASVGGIAILAGGCNADGKLLRSAELYNCDTGKWVNLPRMNKARKLCSAVFVDGKFYVIGGMGPGYTALTCGEEYDMKTQTWREIPNMYPRRKEEEVRNAAVEAPPLIAVVNNVLYSADYTRCEVRRYDKATNSWVVLGQLPERVVSTNGWGVAFRACGDRILVLGGPRAYGGRYVEIYSWTPGEGGELKWKVLATRQLGHFVYNCAVMGC</sequence>
<evidence type="ECO:0000256" key="2">
    <source>
        <dbReference type="ARBA" id="ARBA00022737"/>
    </source>
</evidence>
<evidence type="ECO:0000313" key="4">
    <source>
        <dbReference type="RefSeq" id="XP_022949575.1"/>
    </source>
</evidence>
<dbReference type="Pfam" id="PF01344">
    <property type="entry name" value="Kelch_1"/>
    <property type="match status" value="2"/>
</dbReference>
<dbReference type="PANTHER" id="PTHR46122:SF9">
    <property type="entry name" value="F-BOX_KELCH-REPEAT PROTEIN"/>
    <property type="match status" value="1"/>
</dbReference>
<dbReference type="FunFam" id="2.120.10.80:FF:000007">
    <property type="entry name" value="F-box/kelch-repeat protein SKIP11"/>
    <property type="match status" value="1"/>
</dbReference>
<dbReference type="PANTHER" id="PTHR46122">
    <property type="entry name" value="GALACTOSE OXIDASE/KELCH REPEAT PROTEIN-RELATED"/>
    <property type="match status" value="1"/>
</dbReference>
<dbReference type="SUPFAM" id="SSF117281">
    <property type="entry name" value="Kelch motif"/>
    <property type="match status" value="1"/>
</dbReference>
<dbReference type="InterPro" id="IPR006652">
    <property type="entry name" value="Kelch_1"/>
</dbReference>
<keyword evidence="2" id="KW-0677">Repeat</keyword>
<evidence type="ECO:0000313" key="3">
    <source>
        <dbReference type="Proteomes" id="UP000504609"/>
    </source>
</evidence>
<dbReference type="InterPro" id="IPR015915">
    <property type="entry name" value="Kelch-typ_b-propeller"/>
</dbReference>
<name>A0A6J1GD44_CUCMO</name>
<dbReference type="Proteomes" id="UP000504609">
    <property type="component" value="Unplaced"/>
</dbReference>
<accession>A0A6J1GD44</accession>
<evidence type="ECO:0000256" key="1">
    <source>
        <dbReference type="ARBA" id="ARBA00022441"/>
    </source>
</evidence>
<dbReference type="KEGG" id="cmos:111452885"/>
<dbReference type="RefSeq" id="XP_022949575.1">
    <property type="nucleotide sequence ID" value="XM_023093807.1"/>
</dbReference>
<dbReference type="SMART" id="SM00612">
    <property type="entry name" value="Kelch"/>
    <property type="match status" value="3"/>
</dbReference>
<dbReference type="Gene3D" id="2.120.10.80">
    <property type="entry name" value="Kelch-type beta propeller"/>
    <property type="match status" value="1"/>
</dbReference>
<reference evidence="4" key="1">
    <citation type="submission" date="2025-08" db="UniProtKB">
        <authorList>
            <consortium name="RefSeq"/>
        </authorList>
    </citation>
    <scope>IDENTIFICATION</scope>
    <source>
        <tissue evidence="4">Young leaves</tissue>
    </source>
</reference>
<organism evidence="3 4">
    <name type="scientific">Cucurbita moschata</name>
    <name type="common">Winter crookneck squash</name>
    <name type="synonym">Cucurbita pepo var. moschata</name>
    <dbReference type="NCBI Taxonomy" id="3662"/>
    <lineage>
        <taxon>Eukaryota</taxon>
        <taxon>Viridiplantae</taxon>
        <taxon>Streptophyta</taxon>
        <taxon>Embryophyta</taxon>
        <taxon>Tracheophyta</taxon>
        <taxon>Spermatophyta</taxon>
        <taxon>Magnoliopsida</taxon>
        <taxon>eudicotyledons</taxon>
        <taxon>Gunneridae</taxon>
        <taxon>Pentapetalae</taxon>
        <taxon>rosids</taxon>
        <taxon>fabids</taxon>
        <taxon>Cucurbitales</taxon>
        <taxon>Cucurbitaceae</taxon>
        <taxon>Cucurbiteae</taxon>
        <taxon>Cucurbita</taxon>
    </lineage>
</organism>
<dbReference type="AlphaFoldDB" id="A0A6J1GD44"/>
<keyword evidence="3" id="KW-1185">Reference proteome</keyword>